<name>A0A7X1KJW8_9SPHN</name>
<evidence type="ECO:0000313" key="3">
    <source>
        <dbReference type="EMBL" id="MBC2663914.1"/>
    </source>
</evidence>
<gene>
    <name evidence="3" type="ORF">H7F51_00120</name>
</gene>
<feature type="transmembrane region" description="Helical" evidence="1">
    <location>
        <begin position="351"/>
        <end position="375"/>
    </location>
</feature>
<keyword evidence="1" id="KW-0472">Membrane</keyword>
<sequence>MLPSSALPSAPACADAAAPPGPARDAGGRAHFAVLDAWRGVAALAVAFRHINGTAFFLNGPLHSALSSAVDFFFILSGFVIAASYGERLARGFSLLRYAVLRWGRVWPLHGLMVLAYVLFETALWLRGSGGLLGGREAFTGPRDPATLLPSLMLVQAWIWPGRDLWNTQSWSVSVEMALYCGSALLWRVLGLRANWLALPAGLAALWAIALFPAGEQLLRGVAGFGFGMACWAVWPRLSALALPRPALQVAEPLLVGAALLAFATDQSLRLIDPLFVLVLLVFARAEGPISALLKTAPARWLGALSYSLYMVHMLVIGRLCDALAFVQARIGARWISVHLGGRDVILLDPLPAFGVVVAMLAVTLVAAWAAYALVEWPARDWSRRLAGRIGPQPA</sequence>
<organism evidence="3 4">
    <name type="scientific">Novosphingobium flavum</name>
    <dbReference type="NCBI Taxonomy" id="1778672"/>
    <lineage>
        <taxon>Bacteria</taxon>
        <taxon>Pseudomonadati</taxon>
        <taxon>Pseudomonadota</taxon>
        <taxon>Alphaproteobacteria</taxon>
        <taxon>Sphingomonadales</taxon>
        <taxon>Sphingomonadaceae</taxon>
        <taxon>Novosphingobium</taxon>
    </lineage>
</organism>
<keyword evidence="4" id="KW-1185">Reference proteome</keyword>
<dbReference type="AlphaFoldDB" id="A0A7X1KJW8"/>
<evidence type="ECO:0000259" key="2">
    <source>
        <dbReference type="Pfam" id="PF01757"/>
    </source>
</evidence>
<dbReference type="InterPro" id="IPR002656">
    <property type="entry name" value="Acyl_transf_3_dom"/>
</dbReference>
<keyword evidence="3" id="KW-0808">Transferase</keyword>
<dbReference type="Proteomes" id="UP000566813">
    <property type="component" value="Unassembled WGS sequence"/>
</dbReference>
<dbReference type="RefSeq" id="WP_185662181.1">
    <property type="nucleotide sequence ID" value="NZ_JACLAW010000001.1"/>
</dbReference>
<evidence type="ECO:0000256" key="1">
    <source>
        <dbReference type="SAM" id="Phobius"/>
    </source>
</evidence>
<dbReference type="GO" id="GO:0000271">
    <property type="term" value="P:polysaccharide biosynthetic process"/>
    <property type="evidence" value="ECO:0007669"/>
    <property type="project" value="TreeGrafter"/>
</dbReference>
<comment type="caution">
    <text evidence="3">The sequence shown here is derived from an EMBL/GenBank/DDBJ whole genome shotgun (WGS) entry which is preliminary data.</text>
</comment>
<feature type="transmembrane region" description="Helical" evidence="1">
    <location>
        <begin position="271"/>
        <end position="288"/>
    </location>
</feature>
<proteinExistence type="predicted"/>
<feature type="transmembrane region" description="Helical" evidence="1">
    <location>
        <begin position="65"/>
        <end position="85"/>
    </location>
</feature>
<reference evidence="3 4" key="1">
    <citation type="submission" date="2020-08" db="EMBL/GenBank/DDBJ databases">
        <title>The genome sequence of type strain Novosphingobium flavum NBRC 111647.</title>
        <authorList>
            <person name="Liu Y."/>
        </authorList>
    </citation>
    <scope>NUCLEOTIDE SEQUENCE [LARGE SCALE GENOMIC DNA]</scope>
    <source>
        <strain evidence="3 4">NBRC 111647</strain>
    </source>
</reference>
<feature type="transmembrane region" description="Helical" evidence="1">
    <location>
        <begin position="194"/>
        <end position="212"/>
    </location>
</feature>
<keyword evidence="1" id="KW-0812">Transmembrane</keyword>
<feature type="transmembrane region" description="Helical" evidence="1">
    <location>
        <begin position="218"/>
        <end position="235"/>
    </location>
</feature>
<dbReference type="Pfam" id="PF01757">
    <property type="entry name" value="Acyl_transf_3"/>
    <property type="match status" value="1"/>
</dbReference>
<dbReference type="EMBL" id="JACLAW010000001">
    <property type="protein sequence ID" value="MBC2663914.1"/>
    <property type="molecule type" value="Genomic_DNA"/>
</dbReference>
<dbReference type="GO" id="GO:0016747">
    <property type="term" value="F:acyltransferase activity, transferring groups other than amino-acyl groups"/>
    <property type="evidence" value="ECO:0007669"/>
    <property type="project" value="InterPro"/>
</dbReference>
<dbReference type="PANTHER" id="PTHR23028:SF131">
    <property type="entry name" value="BLR2367 PROTEIN"/>
    <property type="match status" value="1"/>
</dbReference>
<evidence type="ECO:0000313" key="4">
    <source>
        <dbReference type="Proteomes" id="UP000566813"/>
    </source>
</evidence>
<accession>A0A7X1KJW8</accession>
<keyword evidence="3" id="KW-0012">Acyltransferase</keyword>
<dbReference type="InterPro" id="IPR050879">
    <property type="entry name" value="Acyltransferase_3"/>
</dbReference>
<dbReference type="PANTHER" id="PTHR23028">
    <property type="entry name" value="ACETYLTRANSFERASE"/>
    <property type="match status" value="1"/>
</dbReference>
<dbReference type="GO" id="GO:0016020">
    <property type="term" value="C:membrane"/>
    <property type="evidence" value="ECO:0007669"/>
    <property type="project" value="TreeGrafter"/>
</dbReference>
<feature type="transmembrane region" description="Helical" evidence="1">
    <location>
        <begin position="106"/>
        <end position="126"/>
    </location>
</feature>
<keyword evidence="1" id="KW-1133">Transmembrane helix</keyword>
<feature type="domain" description="Acyltransferase 3" evidence="2">
    <location>
        <begin position="35"/>
        <end position="370"/>
    </location>
</feature>
<protein>
    <submittedName>
        <fullName evidence="3">Acyltransferase</fullName>
    </submittedName>
</protein>